<dbReference type="AlphaFoldDB" id="A0ABD2MRR3"/>
<keyword evidence="1" id="KW-0175">Coiled coil</keyword>
<proteinExistence type="predicted"/>
<dbReference type="Proteomes" id="UP001516400">
    <property type="component" value="Unassembled WGS sequence"/>
</dbReference>
<reference evidence="2 3" key="1">
    <citation type="journal article" date="2021" name="BMC Biol.">
        <title>Horizontally acquired antibacterial genes associated with adaptive radiation of ladybird beetles.</title>
        <authorList>
            <person name="Li H.S."/>
            <person name="Tang X.F."/>
            <person name="Huang Y.H."/>
            <person name="Xu Z.Y."/>
            <person name="Chen M.L."/>
            <person name="Du X.Y."/>
            <person name="Qiu B.Y."/>
            <person name="Chen P.T."/>
            <person name="Zhang W."/>
            <person name="Slipinski A."/>
            <person name="Escalona H.E."/>
            <person name="Waterhouse R.M."/>
            <person name="Zwick A."/>
            <person name="Pang H."/>
        </authorList>
    </citation>
    <scope>NUCLEOTIDE SEQUENCE [LARGE SCALE GENOMIC DNA]</scope>
    <source>
        <strain evidence="2">SYSU2018</strain>
    </source>
</reference>
<keyword evidence="3" id="KW-1185">Reference proteome</keyword>
<accession>A0ABD2MRR3</accession>
<evidence type="ECO:0000313" key="2">
    <source>
        <dbReference type="EMBL" id="KAL3269084.1"/>
    </source>
</evidence>
<name>A0ABD2MRR3_9CUCU</name>
<dbReference type="EMBL" id="JABFTP020000021">
    <property type="protein sequence ID" value="KAL3269084.1"/>
    <property type="molecule type" value="Genomic_DNA"/>
</dbReference>
<comment type="caution">
    <text evidence="2">The sequence shown here is derived from an EMBL/GenBank/DDBJ whole genome shotgun (WGS) entry which is preliminary data.</text>
</comment>
<evidence type="ECO:0000313" key="3">
    <source>
        <dbReference type="Proteomes" id="UP001516400"/>
    </source>
</evidence>
<gene>
    <name evidence="2" type="ORF">HHI36_008167</name>
</gene>
<evidence type="ECO:0000256" key="1">
    <source>
        <dbReference type="SAM" id="Coils"/>
    </source>
</evidence>
<organism evidence="2 3">
    <name type="scientific">Cryptolaemus montrouzieri</name>
    <dbReference type="NCBI Taxonomy" id="559131"/>
    <lineage>
        <taxon>Eukaryota</taxon>
        <taxon>Metazoa</taxon>
        <taxon>Ecdysozoa</taxon>
        <taxon>Arthropoda</taxon>
        <taxon>Hexapoda</taxon>
        <taxon>Insecta</taxon>
        <taxon>Pterygota</taxon>
        <taxon>Neoptera</taxon>
        <taxon>Endopterygota</taxon>
        <taxon>Coleoptera</taxon>
        <taxon>Polyphaga</taxon>
        <taxon>Cucujiformia</taxon>
        <taxon>Coccinelloidea</taxon>
        <taxon>Coccinellidae</taxon>
        <taxon>Scymninae</taxon>
        <taxon>Scymnini</taxon>
        <taxon>Cryptolaemus</taxon>
    </lineage>
</organism>
<protein>
    <submittedName>
        <fullName evidence="2">Uncharacterized protein</fullName>
    </submittedName>
</protein>
<feature type="coiled-coil region" evidence="1">
    <location>
        <begin position="6"/>
        <end position="40"/>
    </location>
</feature>
<sequence length="110" mass="13349">MEQMQKNQMNTENKKIREILERERQELKMANGRIELLKMKIEAIDQVKERIIYFMNVPIMQKVENSNIIAANIMKKMKVKIYKSNFGAQRISKEIMPQLYYVWKLQRKLK</sequence>